<dbReference type="Gene3D" id="2.60.120.620">
    <property type="entry name" value="q2cbj1_9rhob like domain"/>
    <property type="match status" value="1"/>
</dbReference>
<evidence type="ECO:0000256" key="7">
    <source>
        <dbReference type="ARBA" id="ARBA00049169"/>
    </source>
</evidence>
<dbReference type="GO" id="GO:0005506">
    <property type="term" value="F:iron ion binding"/>
    <property type="evidence" value="ECO:0007669"/>
    <property type="project" value="InterPro"/>
</dbReference>
<name>A0A836C671_9CHLO</name>
<sequence>MRTYRALTKLPRILVAFWLLRPLLARDVADEEERLIGWAGETYRRDPVHPRQQSLSGGNGTRGLGWIQVVSWKPRVAIFHNFLSDAEARHILLLAAPYMQRSEEDGGGDEEGATDARTSYGTFLRRRFDPVVAAVEERVALWSHLPVAHQEALQVLRYGVNDKYSPHFDAAGRVATVLMYLVEPEEGGETAFVNSEWQHPELRRQSEEGGLSECARGRVAYKPRRGDALIFYDTLPDYRSLDRHSEHTGCPVVRGVKWNAVTWIHGQEFDPEDWAAARQGYAPPRPDPGHCGDYDSECAKYAAQGDCEENRLYMVGGAGFMGTCRRACGACEVCGEGDADCARRNRRRGGYLELSEEELQREIGRGT</sequence>
<keyword evidence="6" id="KW-0408">Iron</keyword>
<accession>A0A836C671</accession>
<feature type="domain" description="Fe2OG dioxygenase" evidence="9">
    <location>
        <begin position="149"/>
        <end position="266"/>
    </location>
</feature>
<gene>
    <name evidence="10" type="ORF">HYH03_001982</name>
</gene>
<comment type="caution">
    <text evidence="10">The sequence shown here is derived from an EMBL/GenBank/DDBJ whole genome shotgun (WGS) entry which is preliminary data.</text>
</comment>
<comment type="subcellular location">
    <subcellularLocation>
        <location evidence="2">Endoplasmic reticulum membrane</location>
        <topology evidence="2">Single-pass type II membrane protein</topology>
    </subcellularLocation>
</comment>
<comment type="catalytic activity">
    <reaction evidence="7">
        <text>L-prolyl-[collagen] + 2-oxoglutarate + O2 = trans-4-hydroxy-L-prolyl-[collagen] + succinate + CO2</text>
        <dbReference type="Rhea" id="RHEA:18945"/>
        <dbReference type="Rhea" id="RHEA-COMP:11676"/>
        <dbReference type="Rhea" id="RHEA-COMP:11680"/>
        <dbReference type="ChEBI" id="CHEBI:15379"/>
        <dbReference type="ChEBI" id="CHEBI:16526"/>
        <dbReference type="ChEBI" id="CHEBI:16810"/>
        <dbReference type="ChEBI" id="CHEBI:30031"/>
        <dbReference type="ChEBI" id="CHEBI:50342"/>
        <dbReference type="ChEBI" id="CHEBI:61965"/>
        <dbReference type="EC" id="1.14.11.2"/>
    </reaction>
</comment>
<keyword evidence="4" id="KW-0223">Dioxygenase</keyword>
<comment type="cofactor">
    <cofactor evidence="1">
        <name>L-ascorbate</name>
        <dbReference type="ChEBI" id="CHEBI:38290"/>
    </cofactor>
</comment>
<dbReference type="GO" id="GO:0005789">
    <property type="term" value="C:endoplasmic reticulum membrane"/>
    <property type="evidence" value="ECO:0007669"/>
    <property type="project" value="UniProtKB-SubCell"/>
</dbReference>
<dbReference type="OrthoDB" id="420380at2759"/>
<dbReference type="Proteomes" id="UP000612055">
    <property type="component" value="Unassembled WGS sequence"/>
</dbReference>
<dbReference type="InterPro" id="IPR045054">
    <property type="entry name" value="P4HA-like"/>
</dbReference>
<keyword evidence="11" id="KW-1185">Reference proteome</keyword>
<evidence type="ECO:0000256" key="6">
    <source>
        <dbReference type="ARBA" id="ARBA00023004"/>
    </source>
</evidence>
<dbReference type="PANTHER" id="PTHR10869:SF238">
    <property type="entry name" value="PROLYL 4-HYDROXYLASE 6-RELATED"/>
    <property type="match status" value="1"/>
</dbReference>
<evidence type="ECO:0000256" key="5">
    <source>
        <dbReference type="ARBA" id="ARBA00023002"/>
    </source>
</evidence>
<dbReference type="Pfam" id="PF13640">
    <property type="entry name" value="2OG-FeII_Oxy_3"/>
    <property type="match status" value="1"/>
</dbReference>
<organism evidence="10 11">
    <name type="scientific">Edaphochlamys debaryana</name>
    <dbReference type="NCBI Taxonomy" id="47281"/>
    <lineage>
        <taxon>Eukaryota</taxon>
        <taxon>Viridiplantae</taxon>
        <taxon>Chlorophyta</taxon>
        <taxon>core chlorophytes</taxon>
        <taxon>Chlorophyceae</taxon>
        <taxon>CS clade</taxon>
        <taxon>Chlamydomonadales</taxon>
        <taxon>Chlamydomonadales incertae sedis</taxon>
        <taxon>Edaphochlamys</taxon>
    </lineage>
</organism>
<feature type="chain" id="PRO_5032879351" description="Fe2OG dioxygenase domain-containing protein" evidence="8">
    <location>
        <begin position="26"/>
        <end position="367"/>
    </location>
</feature>
<protein>
    <recommendedName>
        <fullName evidence="9">Fe2OG dioxygenase domain-containing protein</fullName>
    </recommendedName>
</protein>
<evidence type="ECO:0000313" key="10">
    <source>
        <dbReference type="EMBL" id="KAG2500412.1"/>
    </source>
</evidence>
<dbReference type="GO" id="GO:0031418">
    <property type="term" value="F:L-ascorbic acid binding"/>
    <property type="evidence" value="ECO:0007669"/>
    <property type="project" value="InterPro"/>
</dbReference>
<proteinExistence type="predicted"/>
<evidence type="ECO:0000256" key="2">
    <source>
        <dbReference type="ARBA" id="ARBA00004648"/>
    </source>
</evidence>
<evidence type="ECO:0000313" key="11">
    <source>
        <dbReference type="Proteomes" id="UP000612055"/>
    </source>
</evidence>
<dbReference type="InterPro" id="IPR005123">
    <property type="entry name" value="Oxoglu/Fe-dep_dioxygenase_dom"/>
</dbReference>
<evidence type="ECO:0000256" key="1">
    <source>
        <dbReference type="ARBA" id="ARBA00001961"/>
    </source>
</evidence>
<reference evidence="10" key="1">
    <citation type="journal article" date="2020" name="bioRxiv">
        <title>Comparative genomics of Chlamydomonas.</title>
        <authorList>
            <person name="Craig R.J."/>
            <person name="Hasan A.R."/>
            <person name="Ness R.W."/>
            <person name="Keightley P.D."/>
        </authorList>
    </citation>
    <scope>NUCLEOTIDE SEQUENCE</scope>
    <source>
        <strain evidence="10">CCAP 11/70</strain>
    </source>
</reference>
<evidence type="ECO:0000256" key="8">
    <source>
        <dbReference type="SAM" id="SignalP"/>
    </source>
</evidence>
<feature type="signal peptide" evidence="8">
    <location>
        <begin position="1"/>
        <end position="25"/>
    </location>
</feature>
<dbReference type="InterPro" id="IPR006620">
    <property type="entry name" value="Pro_4_hyd_alph"/>
</dbReference>
<dbReference type="AlphaFoldDB" id="A0A836C671"/>
<keyword evidence="5" id="KW-0560">Oxidoreductase</keyword>
<dbReference type="PANTHER" id="PTHR10869">
    <property type="entry name" value="PROLYL 4-HYDROXYLASE ALPHA SUBUNIT"/>
    <property type="match status" value="1"/>
</dbReference>
<evidence type="ECO:0000256" key="3">
    <source>
        <dbReference type="ARBA" id="ARBA00022723"/>
    </source>
</evidence>
<evidence type="ECO:0000256" key="4">
    <source>
        <dbReference type="ARBA" id="ARBA00022964"/>
    </source>
</evidence>
<evidence type="ECO:0000259" key="9">
    <source>
        <dbReference type="PROSITE" id="PS51471"/>
    </source>
</evidence>
<keyword evidence="3" id="KW-0479">Metal-binding</keyword>
<dbReference type="SMART" id="SM00702">
    <property type="entry name" value="P4Hc"/>
    <property type="match status" value="1"/>
</dbReference>
<dbReference type="PROSITE" id="PS51471">
    <property type="entry name" value="FE2OG_OXY"/>
    <property type="match status" value="1"/>
</dbReference>
<dbReference type="GO" id="GO:0004656">
    <property type="term" value="F:procollagen-proline 4-dioxygenase activity"/>
    <property type="evidence" value="ECO:0007669"/>
    <property type="project" value="UniProtKB-EC"/>
</dbReference>
<dbReference type="EMBL" id="JAEHOE010000004">
    <property type="protein sequence ID" value="KAG2500412.1"/>
    <property type="molecule type" value="Genomic_DNA"/>
</dbReference>
<keyword evidence="8" id="KW-0732">Signal</keyword>
<dbReference type="InterPro" id="IPR044862">
    <property type="entry name" value="Pro_4_hyd_alph_FE2OG_OXY"/>
</dbReference>